<organism evidence="1 2">
    <name type="scientific">Trichonephila clavata</name>
    <name type="common">Joro spider</name>
    <name type="synonym">Nephila clavata</name>
    <dbReference type="NCBI Taxonomy" id="2740835"/>
    <lineage>
        <taxon>Eukaryota</taxon>
        <taxon>Metazoa</taxon>
        <taxon>Ecdysozoa</taxon>
        <taxon>Arthropoda</taxon>
        <taxon>Chelicerata</taxon>
        <taxon>Arachnida</taxon>
        <taxon>Araneae</taxon>
        <taxon>Araneomorphae</taxon>
        <taxon>Entelegynae</taxon>
        <taxon>Araneoidea</taxon>
        <taxon>Nephilidae</taxon>
        <taxon>Trichonephila</taxon>
    </lineage>
</organism>
<gene>
    <name evidence="1" type="primary">AVEN_12775_1</name>
    <name evidence="1" type="ORF">TNCT_303511</name>
</gene>
<reference evidence="1" key="1">
    <citation type="submission" date="2020-07" db="EMBL/GenBank/DDBJ databases">
        <title>Multicomponent nature underlies the extraordinary mechanical properties of spider dragline silk.</title>
        <authorList>
            <person name="Kono N."/>
            <person name="Nakamura H."/>
            <person name="Mori M."/>
            <person name="Yoshida Y."/>
            <person name="Ohtoshi R."/>
            <person name="Malay A.D."/>
            <person name="Moran D.A.P."/>
            <person name="Tomita M."/>
            <person name="Numata K."/>
            <person name="Arakawa K."/>
        </authorList>
    </citation>
    <scope>NUCLEOTIDE SEQUENCE</scope>
</reference>
<dbReference type="Proteomes" id="UP000887116">
    <property type="component" value="Unassembled WGS sequence"/>
</dbReference>
<proteinExistence type="predicted"/>
<protein>
    <submittedName>
        <fullName evidence="1">DDE_Tnp_1_7 domain-containing protein</fullName>
    </submittedName>
</protein>
<dbReference type="AlphaFoldDB" id="A0A8X6F8T2"/>
<evidence type="ECO:0000313" key="2">
    <source>
        <dbReference type="Proteomes" id="UP000887116"/>
    </source>
</evidence>
<accession>A0A8X6F8T2</accession>
<evidence type="ECO:0000313" key="1">
    <source>
        <dbReference type="EMBL" id="GFQ72539.1"/>
    </source>
</evidence>
<keyword evidence="2" id="KW-1185">Reference proteome</keyword>
<comment type="caution">
    <text evidence="1">The sequence shown here is derived from an EMBL/GenBank/DDBJ whole genome shotgun (WGS) entry which is preliminary data.</text>
</comment>
<dbReference type="OrthoDB" id="6770266at2759"/>
<dbReference type="EMBL" id="BMAO01031119">
    <property type="protein sequence ID" value="GFQ72539.1"/>
    <property type="molecule type" value="Genomic_DNA"/>
</dbReference>
<name>A0A8X6F8T2_TRICU</name>
<sequence length="107" mass="12517">MKILFLRMNWKADKLLKNAMHFTVVGTIRKNKREIPSELLGLRSRSVENSMYCFDQAKALLSYKTEQNKYVFLLSTFHEKLNINLESGKREIIEFYNAPKGALDTLD</sequence>